<reference evidence="5 6" key="2">
    <citation type="journal article" date="2012" name="PLoS Pathog.">
        <title>Diverse lifestyles and strategies of plant pathogenesis encoded in the genomes of eighteen Dothideomycetes fungi.</title>
        <authorList>
            <person name="Ohm R.A."/>
            <person name="Feau N."/>
            <person name="Henrissat B."/>
            <person name="Schoch C.L."/>
            <person name="Horwitz B.A."/>
            <person name="Barry K.W."/>
            <person name="Condon B.J."/>
            <person name="Copeland A.C."/>
            <person name="Dhillon B."/>
            <person name="Glaser F."/>
            <person name="Hesse C.N."/>
            <person name="Kosti I."/>
            <person name="LaButti K."/>
            <person name="Lindquist E.A."/>
            <person name="Lucas S."/>
            <person name="Salamov A.A."/>
            <person name="Bradshaw R.E."/>
            <person name="Ciuffetti L."/>
            <person name="Hamelin R.C."/>
            <person name="Kema G.H.J."/>
            <person name="Lawrence C."/>
            <person name="Scott J.A."/>
            <person name="Spatafora J.W."/>
            <person name="Turgeon B.G."/>
            <person name="de Wit P.J.G.M."/>
            <person name="Zhong S."/>
            <person name="Goodwin S.B."/>
            <person name="Grigoriev I.V."/>
        </authorList>
    </citation>
    <scope>NUCLEOTIDE SEQUENCE [LARGE SCALE GENOMIC DNA]</scope>
    <source>
        <strain evidence="6">NZE10 / CBS 128990</strain>
    </source>
</reference>
<feature type="signal peptide" evidence="3">
    <location>
        <begin position="1"/>
        <end position="16"/>
    </location>
</feature>
<name>N1PG49_DOTSN</name>
<reference evidence="6" key="1">
    <citation type="journal article" date="2012" name="PLoS Genet.">
        <title>The genomes of the fungal plant pathogens Cladosporium fulvum and Dothistroma septosporum reveal adaptation to different hosts and lifestyles but also signatures of common ancestry.</title>
        <authorList>
            <person name="de Wit P.J.G.M."/>
            <person name="van der Burgt A."/>
            <person name="Oekmen B."/>
            <person name="Stergiopoulos I."/>
            <person name="Abd-Elsalam K.A."/>
            <person name="Aerts A.L."/>
            <person name="Bahkali A.H."/>
            <person name="Beenen H.G."/>
            <person name="Chettri P."/>
            <person name="Cox M.P."/>
            <person name="Datema E."/>
            <person name="de Vries R.P."/>
            <person name="Dhillon B."/>
            <person name="Ganley A.R."/>
            <person name="Griffiths S.A."/>
            <person name="Guo Y."/>
            <person name="Hamelin R.C."/>
            <person name="Henrissat B."/>
            <person name="Kabir M.S."/>
            <person name="Jashni M.K."/>
            <person name="Kema G."/>
            <person name="Klaubauf S."/>
            <person name="Lapidus A."/>
            <person name="Levasseur A."/>
            <person name="Lindquist E."/>
            <person name="Mehrabi R."/>
            <person name="Ohm R.A."/>
            <person name="Owen T.J."/>
            <person name="Salamov A."/>
            <person name="Schwelm A."/>
            <person name="Schijlen E."/>
            <person name="Sun H."/>
            <person name="van den Burg H.A."/>
            <person name="van Ham R.C.H.J."/>
            <person name="Zhang S."/>
            <person name="Goodwin S.B."/>
            <person name="Grigoriev I.V."/>
            <person name="Collemare J."/>
            <person name="Bradshaw R.E."/>
        </authorList>
    </citation>
    <scope>NUCLEOTIDE SEQUENCE [LARGE SCALE GENOMIC DNA]</scope>
    <source>
        <strain evidence="6">NZE10 / CBS 128990</strain>
    </source>
</reference>
<dbReference type="SUPFAM" id="SSF53474">
    <property type="entry name" value="alpha/beta-Hydrolases"/>
    <property type="match status" value="1"/>
</dbReference>
<dbReference type="InterPro" id="IPR019826">
    <property type="entry name" value="Carboxylesterase_B_AS"/>
</dbReference>
<dbReference type="eggNOG" id="KOG4389">
    <property type="taxonomic scope" value="Eukaryota"/>
</dbReference>
<dbReference type="HOGENOM" id="CLU_006586_15_1_1"/>
<dbReference type="InterPro" id="IPR050309">
    <property type="entry name" value="Type-B_Carboxylest/Lipase"/>
</dbReference>
<feature type="chain" id="PRO_5005141843" description="Carboxylic ester hydrolase" evidence="3">
    <location>
        <begin position="17"/>
        <end position="523"/>
    </location>
</feature>
<evidence type="ECO:0000256" key="1">
    <source>
        <dbReference type="ARBA" id="ARBA00005964"/>
    </source>
</evidence>
<dbReference type="EMBL" id="KB446544">
    <property type="protein sequence ID" value="EME40266.1"/>
    <property type="molecule type" value="Genomic_DNA"/>
</dbReference>
<dbReference type="OrthoDB" id="408631at2759"/>
<sequence length="523" mass="56753">MLVLTTLSACLTVATAGDPWKHHSGSQGHGQIQLTVSTTSGHVHGRIDPEFPNVRQFLGIPFARPPVKDLRWAAPQPLSQPDAQIEATKLPPSCNQFLSSSLTIYTNDVLQFNLQGLNKTGPTSEDCLTVSIWTPASQPRACGPPKEKKVEGLPVLIHIYGGGFLTGGQGVPYQIPAQWINRTPEHIVVTFNYRVNIFGFPGALGLRDHNLGLLDQRAAIVWLKENIAAFGGDPDQMIIFGQSAGAVSVDYYGYAYPSDPIVKGLIMESGTAFLTLLGDPTGTNFTYVATQLGYTGSATDSRSILSYMRSLPAYRIETFVANYSDSGASPSLNFRPIPDNRSVFANYTERALVGHLAHIPAIIGTNAQDGVPFAPYSLKGPSTSFVDTLTLLGFICPATKEIQLRQEAGRLTYSYRYAGNFTNISPRPWQGAYHSSELPLLFGTHPNYRGKSTELEYETSWAMQDAWVAFAKDPKHGLKSQGWEPYDKLGSKKVREFGAGVAAKDVSVAAFEKKCIGAVSASA</sequence>
<evidence type="ECO:0000256" key="2">
    <source>
        <dbReference type="ARBA" id="ARBA00022801"/>
    </source>
</evidence>
<dbReference type="EC" id="3.1.1.-" evidence="3"/>
<proteinExistence type="inferred from homology"/>
<evidence type="ECO:0000313" key="6">
    <source>
        <dbReference type="Proteomes" id="UP000016933"/>
    </source>
</evidence>
<dbReference type="AlphaFoldDB" id="N1PG49"/>
<gene>
    <name evidence="5" type="ORF">DOTSEDRAFT_179278</name>
</gene>
<protein>
    <recommendedName>
        <fullName evidence="3">Carboxylic ester hydrolase</fullName>
        <ecNumber evidence="3">3.1.1.-</ecNumber>
    </recommendedName>
</protein>
<feature type="domain" description="Carboxylesterase type B" evidence="4">
    <location>
        <begin position="384"/>
        <end position="488"/>
    </location>
</feature>
<dbReference type="PANTHER" id="PTHR11559">
    <property type="entry name" value="CARBOXYLESTERASE"/>
    <property type="match status" value="1"/>
</dbReference>
<keyword evidence="3" id="KW-0732">Signal</keyword>
<dbReference type="InterPro" id="IPR002018">
    <property type="entry name" value="CarbesteraseB"/>
</dbReference>
<dbReference type="PROSITE" id="PS00122">
    <property type="entry name" value="CARBOXYLESTERASE_B_1"/>
    <property type="match status" value="1"/>
</dbReference>
<dbReference type="InterPro" id="IPR029058">
    <property type="entry name" value="AB_hydrolase_fold"/>
</dbReference>
<feature type="domain" description="Carboxylesterase type B" evidence="4">
    <location>
        <begin position="34"/>
        <end position="381"/>
    </location>
</feature>
<dbReference type="Gene3D" id="3.40.50.1820">
    <property type="entry name" value="alpha/beta hydrolase"/>
    <property type="match status" value="2"/>
</dbReference>
<dbReference type="PROSITE" id="PS00941">
    <property type="entry name" value="CARBOXYLESTERASE_B_2"/>
    <property type="match status" value="1"/>
</dbReference>
<dbReference type="STRING" id="675120.N1PG49"/>
<keyword evidence="6" id="KW-1185">Reference proteome</keyword>
<dbReference type="Proteomes" id="UP000016933">
    <property type="component" value="Unassembled WGS sequence"/>
</dbReference>
<dbReference type="InterPro" id="IPR019819">
    <property type="entry name" value="Carboxylesterase_B_CS"/>
</dbReference>
<dbReference type="GO" id="GO:0016787">
    <property type="term" value="F:hydrolase activity"/>
    <property type="evidence" value="ECO:0007669"/>
    <property type="project" value="UniProtKB-KW"/>
</dbReference>
<evidence type="ECO:0000256" key="3">
    <source>
        <dbReference type="RuleBase" id="RU361235"/>
    </source>
</evidence>
<dbReference type="Pfam" id="PF00135">
    <property type="entry name" value="COesterase"/>
    <property type="match status" value="2"/>
</dbReference>
<dbReference type="OMA" id="ELACMRN"/>
<evidence type="ECO:0000313" key="5">
    <source>
        <dbReference type="EMBL" id="EME40266.1"/>
    </source>
</evidence>
<keyword evidence="2 3" id="KW-0378">Hydrolase</keyword>
<comment type="similarity">
    <text evidence="1 3">Belongs to the type-B carboxylesterase/lipase family.</text>
</comment>
<organism evidence="5 6">
    <name type="scientific">Dothistroma septosporum (strain NZE10 / CBS 128990)</name>
    <name type="common">Red band needle blight fungus</name>
    <name type="synonym">Mycosphaerella pini</name>
    <dbReference type="NCBI Taxonomy" id="675120"/>
    <lineage>
        <taxon>Eukaryota</taxon>
        <taxon>Fungi</taxon>
        <taxon>Dikarya</taxon>
        <taxon>Ascomycota</taxon>
        <taxon>Pezizomycotina</taxon>
        <taxon>Dothideomycetes</taxon>
        <taxon>Dothideomycetidae</taxon>
        <taxon>Mycosphaerellales</taxon>
        <taxon>Mycosphaerellaceae</taxon>
        <taxon>Dothistroma</taxon>
    </lineage>
</organism>
<accession>N1PG49</accession>
<evidence type="ECO:0000259" key="4">
    <source>
        <dbReference type="Pfam" id="PF00135"/>
    </source>
</evidence>
<dbReference type="ESTHER" id="mycp1-n1pg49">
    <property type="family name" value="Fungal_carboxylesterase_lipase"/>
</dbReference>